<proteinExistence type="predicted"/>
<evidence type="ECO:0000313" key="1">
    <source>
        <dbReference type="EMBL" id="KAJ9119563.1"/>
    </source>
</evidence>
<organism evidence="1 2">
    <name type="scientific">Naganishia vaughanmartiniae</name>
    <dbReference type="NCBI Taxonomy" id="1424756"/>
    <lineage>
        <taxon>Eukaryota</taxon>
        <taxon>Fungi</taxon>
        <taxon>Dikarya</taxon>
        <taxon>Basidiomycota</taxon>
        <taxon>Agaricomycotina</taxon>
        <taxon>Tremellomycetes</taxon>
        <taxon>Filobasidiales</taxon>
        <taxon>Filobasidiaceae</taxon>
        <taxon>Naganishia</taxon>
    </lineage>
</organism>
<comment type="caution">
    <text evidence="1">The sequence shown here is derived from an EMBL/GenBank/DDBJ whole genome shotgun (WGS) entry which is preliminary data.</text>
</comment>
<evidence type="ECO:0000313" key="2">
    <source>
        <dbReference type="Proteomes" id="UP001243375"/>
    </source>
</evidence>
<gene>
    <name evidence="1" type="ORF">QFC22_003272</name>
</gene>
<dbReference type="EMBL" id="JASBWU010000008">
    <property type="protein sequence ID" value="KAJ9119563.1"/>
    <property type="molecule type" value="Genomic_DNA"/>
</dbReference>
<name>A0ACC2X6Z9_9TREE</name>
<reference evidence="1" key="1">
    <citation type="submission" date="2023-04" db="EMBL/GenBank/DDBJ databases">
        <title>Draft Genome sequencing of Naganishia species isolated from polar environments using Oxford Nanopore Technology.</title>
        <authorList>
            <person name="Leo P."/>
            <person name="Venkateswaran K."/>
        </authorList>
    </citation>
    <scope>NUCLEOTIDE SEQUENCE</scope>
    <source>
        <strain evidence="1">MNA-CCFEE 5425</strain>
    </source>
</reference>
<keyword evidence="2" id="KW-1185">Reference proteome</keyword>
<dbReference type="Proteomes" id="UP001243375">
    <property type="component" value="Unassembled WGS sequence"/>
</dbReference>
<protein>
    <submittedName>
        <fullName evidence="1">Uncharacterized protein</fullName>
    </submittedName>
</protein>
<accession>A0ACC2X6Z9</accession>
<sequence length="612" mass="68752">MLSPVASSRAGGSAGTTQPRPRFTPSAIGTEDVDLSSSDEAGWIDVISAPCYFGVDVFFDTLAELYLHPERNSTNILRADIIHDSANVKLDQAAASGSLAQDDQDSSKYSFTAPSNYKTTRTIRRRILPRRPTRDAPLLQDCTFHHSVASNQTDSVETALLVMVPNVDRAEDVPYYHPILRKLAFKYSSETPSPSNTVGNGVEETSLEPTEPGAEVRGTISISILPFPSEPPSPFPQESQPPITSTTGSSHTHQVESTSESRVLPNRTYRTCLHLLETLHKHGWGRITGYQKRVVHDVIVEKTSFQDLYLTLKERHKHLDSRVKKVRSNILEDLKRHVWKDVAVACFLMLLWKDMYPAHDLSDVPDVAPEVLKDRPWLRWGRPDNGFLDLGCGNGLLVHILVSEGYSGKGLELRTRKTWPNYPQQTQDALIEMPINPETWFPPTLKEWQNDSWAAKNDCPIREGMFLIGNHADEMTPWIPLLSLLPSTPVPYLSLPCCLHALNAPFTLSKFVPLYEHLSAPVDGFAHGLDEGESRYKTYLMWLGWSGLMCGWRWEKEGMRVPSTKGWGIVGRSRWTASSEEDASCREWAFDQVTQVRQTGGFLVREKEGNPH</sequence>